<dbReference type="RefSeq" id="WP_091999333.1">
    <property type="nucleotide sequence ID" value="NZ_FOUR01000002.1"/>
</dbReference>
<dbReference type="EMBL" id="FOUR01000002">
    <property type="protein sequence ID" value="SFM68300.1"/>
    <property type="molecule type" value="Genomic_DNA"/>
</dbReference>
<keyword evidence="2" id="KW-0812">Transmembrane</keyword>
<dbReference type="Proteomes" id="UP000199339">
    <property type="component" value="Unassembled WGS sequence"/>
</dbReference>
<feature type="transmembrane region" description="Helical" evidence="2">
    <location>
        <begin position="59"/>
        <end position="76"/>
    </location>
</feature>
<evidence type="ECO:0000256" key="2">
    <source>
        <dbReference type="SAM" id="Phobius"/>
    </source>
</evidence>
<sequence>MIKVFRERWQRWVNRRVPRSDSQSFNQKNIFILPTGAGVVFGILLLVMLITGINYQNSLIYLTTFLLGALFVGAMHQTHRNLSGLQLTLTQPGEGFAGDEVPYRFRASAGKGPAIAIRLSCEDSNLAPFHIPAGQAMDVTLPVPSAHRGYLRPDMVRIETRFPFGLLKAWSWVRPVSPAIIFPRPVAAPDAGSTVEDGDEDSARRPTIGNDNADLRPWREGDLSQRVMWKRYARTGQMVVADWEGEQGNPQWLDFYAFAGADNELRLSYLAWQVLERAKGTTPFGLNLPGQVIEPDQGQAHVTRCLRALAVWGEEPPRDAISAQHGTRWHEAPREKEAAA</sequence>
<evidence type="ECO:0000256" key="1">
    <source>
        <dbReference type="SAM" id="MobiDB-lite"/>
    </source>
</evidence>
<keyword evidence="2" id="KW-0472">Membrane</keyword>
<dbReference type="OrthoDB" id="5298497at2"/>
<name>A0A1I4SVC7_9GAMM</name>
<evidence type="ECO:0000313" key="3">
    <source>
        <dbReference type="EMBL" id="SFM68300.1"/>
    </source>
</evidence>
<reference evidence="4" key="1">
    <citation type="submission" date="2016-10" db="EMBL/GenBank/DDBJ databases">
        <authorList>
            <person name="Varghese N."/>
            <person name="Submissions S."/>
        </authorList>
    </citation>
    <scope>NUCLEOTIDE SEQUENCE [LARGE SCALE GENOMIC DNA]</scope>
    <source>
        <strain evidence="4">CGMCC 1.6775</strain>
    </source>
</reference>
<dbReference type="PANTHER" id="PTHR34351:SF1">
    <property type="entry name" value="SLR1927 PROTEIN"/>
    <property type="match status" value="1"/>
</dbReference>
<dbReference type="PANTHER" id="PTHR34351">
    <property type="entry name" value="SLR1927 PROTEIN-RELATED"/>
    <property type="match status" value="1"/>
</dbReference>
<feature type="transmembrane region" description="Helical" evidence="2">
    <location>
        <begin position="30"/>
        <end position="53"/>
    </location>
</feature>
<organism evidence="3 4">
    <name type="scientific">Marinobacter pelagius</name>
    <dbReference type="NCBI Taxonomy" id="379482"/>
    <lineage>
        <taxon>Bacteria</taxon>
        <taxon>Pseudomonadati</taxon>
        <taxon>Pseudomonadota</taxon>
        <taxon>Gammaproteobacteria</taxon>
        <taxon>Pseudomonadales</taxon>
        <taxon>Marinobacteraceae</taxon>
        <taxon>Marinobacter</taxon>
    </lineage>
</organism>
<protein>
    <submittedName>
        <fullName evidence="3">Uncharacterized conserved protein, DUF58 family, contains vWF domain</fullName>
    </submittedName>
</protein>
<dbReference type="AlphaFoldDB" id="A0A1I4SVC7"/>
<feature type="region of interest" description="Disordered" evidence="1">
    <location>
        <begin position="320"/>
        <end position="340"/>
    </location>
</feature>
<gene>
    <name evidence="3" type="ORF">SAMN04487961_0874</name>
</gene>
<feature type="region of interest" description="Disordered" evidence="1">
    <location>
        <begin position="188"/>
        <end position="216"/>
    </location>
</feature>
<keyword evidence="2" id="KW-1133">Transmembrane helix</keyword>
<keyword evidence="4" id="KW-1185">Reference proteome</keyword>
<evidence type="ECO:0000313" key="4">
    <source>
        <dbReference type="Proteomes" id="UP000199339"/>
    </source>
</evidence>
<feature type="compositionally biased region" description="Basic and acidic residues" evidence="1">
    <location>
        <begin position="328"/>
        <end position="340"/>
    </location>
</feature>
<accession>A0A1I4SVC7</accession>
<proteinExistence type="predicted"/>